<keyword evidence="2 7" id="KW-0285">Flavoprotein</keyword>
<keyword evidence="1 7" id="KW-0637">Prenyltransferase</keyword>
<dbReference type="SUPFAM" id="SSF52507">
    <property type="entry name" value="Homo-oligomeric flavin-containing Cys decarboxylases, HFCD"/>
    <property type="match status" value="1"/>
</dbReference>
<feature type="binding site" evidence="7">
    <location>
        <begin position="91"/>
        <end position="94"/>
    </location>
    <ligand>
        <name>FMN</name>
        <dbReference type="ChEBI" id="CHEBI:58210"/>
    </ligand>
</feature>
<dbReference type="OMA" id="TRVHAIM"/>
<feature type="binding site" evidence="7">
    <location>
        <position position="40"/>
    </location>
    <ligand>
        <name>FMN</name>
        <dbReference type="ChEBI" id="CHEBI:58210"/>
    </ligand>
</feature>
<dbReference type="InterPro" id="IPR003382">
    <property type="entry name" value="Flavoprotein"/>
</dbReference>
<dbReference type="RefSeq" id="WP_012354050.1">
    <property type="nucleotide sequence ID" value="NZ_CBCRZP010000020.1"/>
</dbReference>
<dbReference type="NCBIfam" id="NF004685">
    <property type="entry name" value="PRK06029.1"/>
    <property type="match status" value="1"/>
</dbReference>
<proteinExistence type="inferred from homology"/>
<dbReference type="PANTHER" id="PTHR43374:SF1">
    <property type="entry name" value="FLAVIN PRENYLTRANSFERASE PAD1, MITOCHONDRIAL"/>
    <property type="match status" value="1"/>
</dbReference>
<comment type="caution">
    <text evidence="9">The sequence shown here is derived from an EMBL/GenBank/DDBJ whole genome shotgun (WGS) entry which is preliminary data.</text>
</comment>
<dbReference type="Pfam" id="PF02441">
    <property type="entry name" value="Flavoprotein"/>
    <property type="match status" value="1"/>
</dbReference>
<gene>
    <name evidence="7 9" type="primary">ubiX</name>
    <name evidence="9" type="ORF">CBM2594_A100073</name>
</gene>
<feature type="binding site" evidence="7">
    <location>
        <position position="156"/>
    </location>
    <ligand>
        <name>dimethylallyl phosphate</name>
        <dbReference type="ChEBI" id="CHEBI:88052"/>
    </ligand>
</feature>
<evidence type="ECO:0000256" key="6">
    <source>
        <dbReference type="ARBA" id="ARBA00060793"/>
    </source>
</evidence>
<dbReference type="NCBIfam" id="TIGR00421">
    <property type="entry name" value="ubiX_pad"/>
    <property type="match status" value="1"/>
</dbReference>
<comment type="function">
    <text evidence="7">Flavin prenyltransferase that catalyzes the synthesis of the prenylated FMN cofactor (prenyl-FMN) for 4-hydroxy-3-polyprenylbenzoic acid decarboxylase UbiD. The prenyltransferase is metal-independent and links a dimethylallyl moiety from dimethylallyl monophosphate (DMAP) to the flavin N5 and C6 atoms of FMN.</text>
</comment>
<keyword evidence="3 7" id="KW-0288">FMN</keyword>
<comment type="catalytic activity">
    <reaction evidence="5 7">
        <text>dimethylallyl phosphate + FMNH2 = prenylated FMNH2 + phosphate</text>
        <dbReference type="Rhea" id="RHEA:37743"/>
        <dbReference type="ChEBI" id="CHEBI:43474"/>
        <dbReference type="ChEBI" id="CHEBI:57618"/>
        <dbReference type="ChEBI" id="CHEBI:87467"/>
        <dbReference type="ChEBI" id="CHEBI:88052"/>
        <dbReference type="EC" id="2.5.1.129"/>
    </reaction>
</comment>
<sequence length="198" mass="21266">MTHPQRLVVAITGASGAVYGVRMLQALAALDGWETHLVCSPSGLLTAHHELGLQRPQIEAMADVVHNVRDIGAAIASGSFRCDGMVVAPCSMRTLAAIATGLADNLVTRAADVMLKERRRLVLLARETPFHLVHLRNMTTVTEMGAIVLPPVPAFYAHPQSVDDIVDHTVGRVLDLFGVPHDGLVARWQGLRPHVATA</sequence>
<evidence type="ECO:0000256" key="4">
    <source>
        <dbReference type="ARBA" id="ARBA00022679"/>
    </source>
</evidence>
<feature type="domain" description="Flavoprotein" evidence="8">
    <location>
        <begin position="6"/>
        <end position="176"/>
    </location>
</feature>
<organism evidence="9">
    <name type="scientific">Cupriavidus taiwanensis</name>
    <dbReference type="NCBI Taxonomy" id="164546"/>
    <lineage>
        <taxon>Bacteria</taxon>
        <taxon>Pseudomonadati</taxon>
        <taxon>Pseudomonadota</taxon>
        <taxon>Betaproteobacteria</taxon>
        <taxon>Burkholderiales</taxon>
        <taxon>Burkholderiaceae</taxon>
        <taxon>Cupriavidus</taxon>
    </lineage>
</organism>
<evidence type="ECO:0000256" key="7">
    <source>
        <dbReference type="HAMAP-Rule" id="MF_01984"/>
    </source>
</evidence>
<keyword evidence="4 7" id="KW-0808">Transferase</keyword>
<evidence type="ECO:0000256" key="3">
    <source>
        <dbReference type="ARBA" id="ARBA00022643"/>
    </source>
</evidence>
<name>A0A7Z7J4I0_9BURK</name>
<evidence type="ECO:0000256" key="5">
    <source>
        <dbReference type="ARBA" id="ARBA00050612"/>
    </source>
</evidence>
<protein>
    <recommendedName>
        <fullName evidence="7">Flavin prenyltransferase UbiX</fullName>
        <ecNumber evidence="7">2.5.1.129</ecNumber>
    </recommendedName>
</protein>
<evidence type="ECO:0000313" key="9">
    <source>
        <dbReference type="EMBL" id="SPC07213.1"/>
    </source>
</evidence>
<evidence type="ECO:0000256" key="2">
    <source>
        <dbReference type="ARBA" id="ARBA00022630"/>
    </source>
</evidence>
<dbReference type="GO" id="GO:0016831">
    <property type="term" value="F:carboxy-lyase activity"/>
    <property type="evidence" value="ECO:0007669"/>
    <property type="project" value="TreeGrafter"/>
</dbReference>
<dbReference type="InterPro" id="IPR036551">
    <property type="entry name" value="Flavin_trans-like"/>
</dbReference>
<dbReference type="GeneID" id="29762229"/>
<comment type="similarity">
    <text evidence="6 7">Belongs to the UbiX/PAD1 family.</text>
</comment>
<feature type="binding site" evidence="7">
    <location>
        <begin position="13"/>
        <end position="15"/>
    </location>
    <ligand>
        <name>FMN</name>
        <dbReference type="ChEBI" id="CHEBI:58210"/>
    </ligand>
</feature>
<dbReference type="GO" id="GO:0106141">
    <property type="term" value="F:flavin prenyltransferase activity"/>
    <property type="evidence" value="ECO:0007669"/>
    <property type="project" value="UniProtKB-EC"/>
</dbReference>
<dbReference type="Gene3D" id="3.40.50.1950">
    <property type="entry name" value="Flavin prenyltransferase-like"/>
    <property type="match status" value="1"/>
</dbReference>
<dbReference type="FunFam" id="3.40.50.1950:FF:000001">
    <property type="entry name" value="Flavin prenyltransferase UbiX"/>
    <property type="match status" value="1"/>
</dbReference>
<accession>A0A7Z7J4I0</accession>
<dbReference type="Proteomes" id="UP000257139">
    <property type="component" value="Chromosome CBM2594_a"/>
</dbReference>
<feature type="binding site" evidence="7">
    <location>
        <position position="172"/>
    </location>
    <ligand>
        <name>dimethylallyl phosphate</name>
        <dbReference type="ChEBI" id="CHEBI:88052"/>
    </ligand>
</feature>
<dbReference type="AlphaFoldDB" id="A0A7Z7J4I0"/>
<dbReference type="HAMAP" id="MF_01984">
    <property type="entry name" value="ubiX_pad"/>
    <property type="match status" value="1"/>
</dbReference>
<dbReference type="InterPro" id="IPR004507">
    <property type="entry name" value="UbiX-like"/>
</dbReference>
<reference evidence="9" key="1">
    <citation type="submission" date="2018-01" db="EMBL/GenBank/DDBJ databases">
        <authorList>
            <person name="Clerissi C."/>
        </authorList>
    </citation>
    <scope>NUCLEOTIDE SEQUENCE [LARGE SCALE GENOMIC DNA]</scope>
    <source>
        <strain evidence="9">Cupriavidus taiwanensis STM 6021</strain>
    </source>
</reference>
<dbReference type="EC" id="2.5.1.129" evidence="7"/>
<evidence type="ECO:0000259" key="8">
    <source>
        <dbReference type="Pfam" id="PF02441"/>
    </source>
</evidence>
<feature type="binding site" evidence="7">
    <location>
        <position position="126"/>
    </location>
    <ligand>
        <name>FMN</name>
        <dbReference type="ChEBI" id="CHEBI:58210"/>
    </ligand>
</feature>
<keyword evidence="9" id="KW-0456">Lyase</keyword>
<dbReference type="EMBL" id="OGUU01000002">
    <property type="protein sequence ID" value="SPC07213.1"/>
    <property type="molecule type" value="Genomic_DNA"/>
</dbReference>
<dbReference type="PANTHER" id="PTHR43374">
    <property type="entry name" value="FLAVIN PRENYLTRANSFERASE"/>
    <property type="match status" value="1"/>
</dbReference>
<evidence type="ECO:0000256" key="1">
    <source>
        <dbReference type="ARBA" id="ARBA00022602"/>
    </source>
</evidence>
<comment type="caution">
    <text evidence="7">Lacks conserved residue(s) required for the propagation of feature annotation.</text>
</comment>